<organism evidence="1 2">
    <name type="scientific">Artomyces pyxidatus</name>
    <dbReference type="NCBI Taxonomy" id="48021"/>
    <lineage>
        <taxon>Eukaryota</taxon>
        <taxon>Fungi</taxon>
        <taxon>Dikarya</taxon>
        <taxon>Basidiomycota</taxon>
        <taxon>Agaricomycotina</taxon>
        <taxon>Agaricomycetes</taxon>
        <taxon>Russulales</taxon>
        <taxon>Auriscalpiaceae</taxon>
        <taxon>Artomyces</taxon>
    </lineage>
</organism>
<keyword evidence="2" id="KW-1185">Reference proteome</keyword>
<evidence type="ECO:0000313" key="2">
    <source>
        <dbReference type="Proteomes" id="UP000814140"/>
    </source>
</evidence>
<proteinExistence type="predicted"/>
<reference evidence="1" key="1">
    <citation type="submission" date="2021-03" db="EMBL/GenBank/DDBJ databases">
        <authorList>
            <consortium name="DOE Joint Genome Institute"/>
            <person name="Ahrendt S."/>
            <person name="Looney B.P."/>
            <person name="Miyauchi S."/>
            <person name="Morin E."/>
            <person name="Drula E."/>
            <person name="Courty P.E."/>
            <person name="Chicoki N."/>
            <person name="Fauchery L."/>
            <person name="Kohler A."/>
            <person name="Kuo A."/>
            <person name="Labutti K."/>
            <person name="Pangilinan J."/>
            <person name="Lipzen A."/>
            <person name="Riley R."/>
            <person name="Andreopoulos W."/>
            <person name="He G."/>
            <person name="Johnson J."/>
            <person name="Barry K.W."/>
            <person name="Grigoriev I.V."/>
            <person name="Nagy L."/>
            <person name="Hibbett D."/>
            <person name="Henrissat B."/>
            <person name="Matheny P.B."/>
            <person name="Labbe J."/>
            <person name="Martin F."/>
        </authorList>
    </citation>
    <scope>NUCLEOTIDE SEQUENCE</scope>
    <source>
        <strain evidence="1">HHB10654</strain>
    </source>
</reference>
<name>A0ACB8SLA4_9AGAM</name>
<comment type="caution">
    <text evidence="1">The sequence shown here is derived from an EMBL/GenBank/DDBJ whole genome shotgun (WGS) entry which is preliminary data.</text>
</comment>
<sequence>MLDLRDPESLQPTRRPSLRLRPLPLSRLLAAHVYYCTVACALTVTLRRCGRRGRVQTKTRFMPPTLLNSALQEAFLISGECIRGPRATSLLPSFRVFDDTPTLCDVVLCRHRPPSTRSVLLSRSAPTVSLPYHFCPSDRPLTSLLSTV</sequence>
<reference evidence="1" key="2">
    <citation type="journal article" date="2022" name="New Phytol.">
        <title>Evolutionary transition to the ectomycorrhizal habit in the genomes of a hyperdiverse lineage of mushroom-forming fungi.</title>
        <authorList>
            <person name="Looney B."/>
            <person name="Miyauchi S."/>
            <person name="Morin E."/>
            <person name="Drula E."/>
            <person name="Courty P.E."/>
            <person name="Kohler A."/>
            <person name="Kuo A."/>
            <person name="LaButti K."/>
            <person name="Pangilinan J."/>
            <person name="Lipzen A."/>
            <person name="Riley R."/>
            <person name="Andreopoulos W."/>
            <person name="He G."/>
            <person name="Johnson J."/>
            <person name="Nolan M."/>
            <person name="Tritt A."/>
            <person name="Barry K.W."/>
            <person name="Grigoriev I.V."/>
            <person name="Nagy L.G."/>
            <person name="Hibbett D."/>
            <person name="Henrissat B."/>
            <person name="Matheny P.B."/>
            <person name="Labbe J."/>
            <person name="Martin F.M."/>
        </authorList>
    </citation>
    <scope>NUCLEOTIDE SEQUENCE</scope>
    <source>
        <strain evidence="1">HHB10654</strain>
    </source>
</reference>
<gene>
    <name evidence="1" type="ORF">BV25DRAFT_1443030</name>
</gene>
<evidence type="ECO:0000313" key="1">
    <source>
        <dbReference type="EMBL" id="KAI0057304.1"/>
    </source>
</evidence>
<dbReference type="EMBL" id="MU277249">
    <property type="protein sequence ID" value="KAI0057304.1"/>
    <property type="molecule type" value="Genomic_DNA"/>
</dbReference>
<protein>
    <submittedName>
        <fullName evidence="1">Uncharacterized protein</fullName>
    </submittedName>
</protein>
<dbReference type="Proteomes" id="UP000814140">
    <property type="component" value="Unassembled WGS sequence"/>
</dbReference>
<accession>A0ACB8SLA4</accession>